<feature type="chain" id="PRO_5001717516" evidence="5">
    <location>
        <begin position="20"/>
        <end position="201"/>
    </location>
</feature>
<dbReference type="PROSITE" id="PS51352">
    <property type="entry name" value="THIOREDOXIN_2"/>
    <property type="match status" value="1"/>
</dbReference>
<dbReference type="Proteomes" id="UP000028945">
    <property type="component" value="Chromosome"/>
</dbReference>
<evidence type="ECO:0000256" key="4">
    <source>
        <dbReference type="PIRSR" id="PIRSR603782-2"/>
    </source>
</evidence>
<feature type="signal peptide" evidence="5">
    <location>
        <begin position="1"/>
        <end position="19"/>
    </location>
</feature>
<proteinExistence type="inferred from homology"/>
<keyword evidence="8" id="KW-1185">Reference proteome</keyword>
<dbReference type="InterPro" id="IPR003782">
    <property type="entry name" value="SCO1/SenC"/>
</dbReference>
<dbReference type="Pfam" id="PF02630">
    <property type="entry name" value="SCO1-SenC"/>
    <property type="match status" value="1"/>
</dbReference>
<dbReference type="InterPro" id="IPR013766">
    <property type="entry name" value="Thioredoxin_domain"/>
</dbReference>
<dbReference type="STRING" id="1072685.IX83_03775"/>
<dbReference type="GO" id="GO:0046872">
    <property type="term" value="F:metal ion binding"/>
    <property type="evidence" value="ECO:0007669"/>
    <property type="project" value="UniProtKB-KW"/>
</dbReference>
<comment type="similarity">
    <text evidence="1">Belongs to the SCO1/2 family.</text>
</comment>
<keyword evidence="5" id="KW-0732">Signal</keyword>
<reference evidence="7 8" key="1">
    <citation type="journal article" date="2014" name="BMC Genomics">
        <title>A genomic perspective on a new bacterial genus and species from the Alcaligenaceae family, Basilea psittacipulmonis.</title>
        <authorList>
            <person name="Whiteson K.L."/>
            <person name="Hernandez D."/>
            <person name="Lazarevic V."/>
            <person name="Gaia N."/>
            <person name="Farinelli L."/>
            <person name="Francois P."/>
            <person name="Pilo P."/>
            <person name="Frey J."/>
            <person name="Schrenzel J."/>
        </authorList>
    </citation>
    <scope>NUCLEOTIDE SEQUENCE [LARGE SCALE GENOMIC DNA]</scope>
    <source>
        <strain evidence="7 8">DSM 24701</strain>
    </source>
</reference>
<feature type="binding site" evidence="3">
    <location>
        <position position="73"/>
    </location>
    <ligand>
        <name>Cu cation</name>
        <dbReference type="ChEBI" id="CHEBI:23378"/>
    </ligand>
</feature>
<keyword evidence="3" id="KW-0479">Metal-binding</keyword>
<gene>
    <name evidence="7" type="ORF">IX83_03775</name>
</gene>
<dbReference type="Gene3D" id="3.40.30.10">
    <property type="entry name" value="Glutaredoxin"/>
    <property type="match status" value="1"/>
</dbReference>
<feature type="disulfide bond" description="Redox-active" evidence="4">
    <location>
        <begin position="73"/>
        <end position="77"/>
    </location>
</feature>
<protein>
    <submittedName>
        <fullName evidence="7">Electron transporter</fullName>
    </submittedName>
</protein>
<evidence type="ECO:0000256" key="1">
    <source>
        <dbReference type="ARBA" id="ARBA00010996"/>
    </source>
</evidence>
<evidence type="ECO:0000313" key="7">
    <source>
        <dbReference type="EMBL" id="AIL32542.1"/>
    </source>
</evidence>
<dbReference type="SUPFAM" id="SSF52833">
    <property type="entry name" value="Thioredoxin-like"/>
    <property type="match status" value="1"/>
</dbReference>
<accession>A0A077DGD8</accession>
<dbReference type="EMBL" id="CP009238">
    <property type="protein sequence ID" value="AIL32542.1"/>
    <property type="molecule type" value="Genomic_DNA"/>
</dbReference>
<evidence type="ECO:0000313" key="8">
    <source>
        <dbReference type="Proteomes" id="UP000028945"/>
    </source>
</evidence>
<evidence type="ECO:0000256" key="5">
    <source>
        <dbReference type="SAM" id="SignalP"/>
    </source>
</evidence>
<feature type="binding site" evidence="3">
    <location>
        <position position="166"/>
    </location>
    <ligand>
        <name>Cu cation</name>
        <dbReference type="ChEBI" id="CHEBI:23378"/>
    </ligand>
</feature>
<keyword evidence="2 3" id="KW-0186">Copper</keyword>
<evidence type="ECO:0000256" key="3">
    <source>
        <dbReference type="PIRSR" id="PIRSR603782-1"/>
    </source>
</evidence>
<dbReference type="PANTHER" id="PTHR12151:SF25">
    <property type="entry name" value="LINALOOL DEHYDRATASE_ISOMERASE DOMAIN-CONTAINING PROTEIN"/>
    <property type="match status" value="1"/>
</dbReference>
<dbReference type="HOGENOM" id="CLU_050131_3_0_4"/>
<feature type="binding site" evidence="3">
    <location>
        <position position="77"/>
    </location>
    <ligand>
        <name>Cu cation</name>
        <dbReference type="ChEBI" id="CHEBI:23378"/>
    </ligand>
</feature>
<dbReference type="KEGG" id="bpsi:IX83_03775"/>
<dbReference type="AlphaFoldDB" id="A0A077DGD8"/>
<sequence>MASIICCLSMLALGTTATANDSLSFTAQESVVYPISGNLPDLSFKLLSRNNQVVTEKDVAGKVAVVFFGYANCPDICPLTLAQLNLVLKKLGPDASKQVQIIFISVDPLRDTPDNVQTYVDAFKNGAIGLSGSPKDIQSIAKRYRVSYQVDRPKDASQDTDYEVMHARGIYIFDQKGKARFLASDADQPDALIKALKTLIQ</sequence>
<dbReference type="eggNOG" id="COG1999">
    <property type="taxonomic scope" value="Bacteria"/>
</dbReference>
<feature type="domain" description="Thioredoxin" evidence="6">
    <location>
        <begin position="11"/>
        <end position="201"/>
    </location>
</feature>
<dbReference type="InterPro" id="IPR036249">
    <property type="entry name" value="Thioredoxin-like_sf"/>
</dbReference>
<organism evidence="7 8">
    <name type="scientific">Basilea psittacipulmonis DSM 24701</name>
    <dbReference type="NCBI Taxonomy" id="1072685"/>
    <lineage>
        <taxon>Bacteria</taxon>
        <taxon>Pseudomonadati</taxon>
        <taxon>Pseudomonadota</taxon>
        <taxon>Betaproteobacteria</taxon>
        <taxon>Burkholderiales</taxon>
        <taxon>Alcaligenaceae</taxon>
        <taxon>Basilea</taxon>
    </lineage>
</organism>
<evidence type="ECO:0000256" key="2">
    <source>
        <dbReference type="ARBA" id="ARBA00023008"/>
    </source>
</evidence>
<dbReference type="PANTHER" id="PTHR12151">
    <property type="entry name" value="ELECTRON TRANSPORT PROTIN SCO1/SENC FAMILY MEMBER"/>
    <property type="match status" value="1"/>
</dbReference>
<evidence type="ECO:0000259" key="6">
    <source>
        <dbReference type="PROSITE" id="PS51352"/>
    </source>
</evidence>
<dbReference type="CDD" id="cd02968">
    <property type="entry name" value="SCO"/>
    <property type="match status" value="1"/>
</dbReference>
<dbReference type="FunFam" id="3.40.30.10:FF:000013">
    <property type="entry name" value="Blast:Protein SCO1 homolog, mitochondrial"/>
    <property type="match status" value="1"/>
</dbReference>
<keyword evidence="4" id="KW-1015">Disulfide bond</keyword>
<name>A0A077DGD8_9BURK</name>